<comment type="caution">
    <text evidence="1">The sequence shown here is derived from an EMBL/GenBank/DDBJ whole genome shotgun (WGS) entry which is preliminary data.</text>
</comment>
<organism evidence="1 2">
    <name type="scientific">Dictyobacter formicarum</name>
    <dbReference type="NCBI Taxonomy" id="2778368"/>
    <lineage>
        <taxon>Bacteria</taxon>
        <taxon>Bacillati</taxon>
        <taxon>Chloroflexota</taxon>
        <taxon>Ktedonobacteria</taxon>
        <taxon>Ktedonobacterales</taxon>
        <taxon>Dictyobacteraceae</taxon>
        <taxon>Dictyobacter</taxon>
    </lineage>
</organism>
<dbReference type="RefSeq" id="WP_201360828.1">
    <property type="nucleotide sequence ID" value="NZ_BNJJ01000003.1"/>
</dbReference>
<dbReference type="Proteomes" id="UP000635565">
    <property type="component" value="Unassembled WGS sequence"/>
</dbReference>
<evidence type="ECO:0000313" key="1">
    <source>
        <dbReference type="EMBL" id="GHO83162.1"/>
    </source>
</evidence>
<keyword evidence="2" id="KW-1185">Reference proteome</keyword>
<name>A0ABQ3VAJ0_9CHLR</name>
<accession>A0ABQ3VAJ0</accession>
<proteinExistence type="predicted"/>
<reference evidence="1 2" key="1">
    <citation type="journal article" date="2021" name="Int. J. Syst. Evol. Microbiol.">
        <title>Reticulibacter mediterranei gen. nov., sp. nov., within the new family Reticulibacteraceae fam. nov., and Ktedonospora formicarum gen. nov., sp. nov., Ktedonobacter robiniae sp. nov., Dictyobacter formicarum sp. nov. and Dictyobacter arantiisoli sp. nov., belonging to the class Ktedonobacteria.</title>
        <authorList>
            <person name="Yabe S."/>
            <person name="Zheng Y."/>
            <person name="Wang C.M."/>
            <person name="Sakai Y."/>
            <person name="Abe K."/>
            <person name="Yokota A."/>
            <person name="Donadio S."/>
            <person name="Cavaletti L."/>
            <person name="Monciardini P."/>
        </authorList>
    </citation>
    <scope>NUCLEOTIDE SEQUENCE [LARGE SCALE GENOMIC DNA]</scope>
    <source>
        <strain evidence="1 2">SOSP1-9</strain>
    </source>
</reference>
<evidence type="ECO:0000313" key="2">
    <source>
        <dbReference type="Proteomes" id="UP000635565"/>
    </source>
</evidence>
<evidence type="ECO:0008006" key="3">
    <source>
        <dbReference type="Google" id="ProtNLM"/>
    </source>
</evidence>
<sequence>MSTHLVIAVLGFPLWLRITHYINLLFIGLLIRSGLQILAAYPRLYWNDNSTPGKEWIRFTKKKVPLKAAQHNEDSSEFYQSRS</sequence>
<dbReference type="EMBL" id="BNJJ01000003">
    <property type="protein sequence ID" value="GHO83162.1"/>
    <property type="molecule type" value="Genomic_DNA"/>
</dbReference>
<dbReference type="SUPFAM" id="SSF81342">
    <property type="entry name" value="Transmembrane di-heme cytochromes"/>
    <property type="match status" value="1"/>
</dbReference>
<protein>
    <recommendedName>
        <fullName evidence="3">NarG-like domain-containing protein</fullName>
    </recommendedName>
</protein>
<dbReference type="Gene3D" id="1.20.950.20">
    <property type="entry name" value="Transmembrane di-heme cytochromes, Chain C"/>
    <property type="match status" value="1"/>
</dbReference>
<dbReference type="InterPro" id="IPR016174">
    <property type="entry name" value="Di-haem_cyt_TM"/>
</dbReference>
<gene>
    <name evidence="1" type="ORF">KSZ_11680</name>
</gene>